<protein>
    <submittedName>
        <fullName evidence="3">GIY-YIG nuclease family protein</fullName>
    </submittedName>
</protein>
<comment type="similarity">
    <text evidence="1">Belongs to the UPF0213 family.</text>
</comment>
<evidence type="ECO:0000313" key="3">
    <source>
        <dbReference type="EMBL" id="RVT93974.1"/>
    </source>
</evidence>
<dbReference type="PANTHER" id="PTHR34477:SF5">
    <property type="entry name" value="BSL5627 PROTEIN"/>
    <property type="match status" value="1"/>
</dbReference>
<dbReference type="PANTHER" id="PTHR34477">
    <property type="entry name" value="UPF0213 PROTEIN YHBQ"/>
    <property type="match status" value="1"/>
</dbReference>
<comment type="caution">
    <text evidence="3">The sequence shown here is derived from an EMBL/GenBank/DDBJ whole genome shotgun (WGS) entry which is preliminary data.</text>
</comment>
<dbReference type="InterPro" id="IPR035901">
    <property type="entry name" value="GIY-YIG_endonuc_sf"/>
</dbReference>
<dbReference type="AlphaFoldDB" id="A0A437M8Z8"/>
<dbReference type="InterPro" id="IPR050190">
    <property type="entry name" value="UPF0213_domain"/>
</dbReference>
<proteinExistence type="inferred from homology"/>
<sequence length="97" mass="11282">MAKGGWTYIVTDRPFGILYVGVTADLAERITAHREGRGSAFCRRWSLKRLVLAEPHDSIENAIVREKALKNWKRDWKLRLIAEINPTWDDLYDRING</sequence>
<gene>
    <name evidence="3" type="ORF">EOD43_08970</name>
</gene>
<accession>A0A437M8Z8</accession>
<evidence type="ECO:0000313" key="4">
    <source>
        <dbReference type="Proteomes" id="UP000282971"/>
    </source>
</evidence>
<evidence type="ECO:0000259" key="2">
    <source>
        <dbReference type="PROSITE" id="PS50164"/>
    </source>
</evidence>
<dbReference type="SUPFAM" id="SSF82771">
    <property type="entry name" value="GIY-YIG endonuclease"/>
    <property type="match status" value="1"/>
</dbReference>
<dbReference type="Proteomes" id="UP000282971">
    <property type="component" value="Unassembled WGS sequence"/>
</dbReference>
<dbReference type="EMBL" id="SACN01000001">
    <property type="protein sequence ID" value="RVT93974.1"/>
    <property type="molecule type" value="Genomic_DNA"/>
</dbReference>
<organism evidence="3 4">
    <name type="scientific">Sphingomonas crocodyli</name>
    <dbReference type="NCBI Taxonomy" id="1979270"/>
    <lineage>
        <taxon>Bacteria</taxon>
        <taxon>Pseudomonadati</taxon>
        <taxon>Pseudomonadota</taxon>
        <taxon>Alphaproteobacteria</taxon>
        <taxon>Sphingomonadales</taxon>
        <taxon>Sphingomonadaceae</taxon>
        <taxon>Sphingomonas</taxon>
    </lineage>
</organism>
<evidence type="ECO:0000256" key="1">
    <source>
        <dbReference type="ARBA" id="ARBA00007435"/>
    </source>
</evidence>
<dbReference type="Pfam" id="PF01541">
    <property type="entry name" value="GIY-YIG"/>
    <property type="match status" value="1"/>
</dbReference>
<dbReference type="SMART" id="SM00465">
    <property type="entry name" value="GIYc"/>
    <property type="match status" value="1"/>
</dbReference>
<feature type="domain" description="GIY-YIG" evidence="2">
    <location>
        <begin position="3"/>
        <end position="79"/>
    </location>
</feature>
<dbReference type="CDD" id="cd10448">
    <property type="entry name" value="GIY-YIG_unchar_3"/>
    <property type="match status" value="1"/>
</dbReference>
<name>A0A437M8Z8_9SPHN</name>
<dbReference type="RefSeq" id="WP_127743130.1">
    <property type="nucleotide sequence ID" value="NZ_SACN01000001.1"/>
</dbReference>
<dbReference type="Gene3D" id="3.40.1440.10">
    <property type="entry name" value="GIY-YIG endonuclease"/>
    <property type="match status" value="1"/>
</dbReference>
<dbReference type="OrthoDB" id="287318at2"/>
<reference evidence="3 4" key="1">
    <citation type="submission" date="2019-01" db="EMBL/GenBank/DDBJ databases">
        <authorList>
            <person name="Chen W.-M."/>
        </authorList>
    </citation>
    <scope>NUCLEOTIDE SEQUENCE [LARGE SCALE GENOMIC DNA]</scope>
    <source>
        <strain evidence="3 4">CCP-7</strain>
    </source>
</reference>
<dbReference type="PROSITE" id="PS50164">
    <property type="entry name" value="GIY_YIG"/>
    <property type="match status" value="1"/>
</dbReference>
<keyword evidence="4" id="KW-1185">Reference proteome</keyword>
<dbReference type="InterPro" id="IPR000305">
    <property type="entry name" value="GIY-YIG_endonuc"/>
</dbReference>